<comment type="caution">
    <text evidence="1">The sequence shown here is derived from an EMBL/GenBank/DDBJ whole genome shotgun (WGS) entry which is preliminary data.</text>
</comment>
<evidence type="ECO:0000313" key="2">
    <source>
        <dbReference type="Proteomes" id="UP001597212"/>
    </source>
</evidence>
<sequence>MAEEIDYSRLIYICEGCGTVKMYPTPEDAFNDGWDYPPRLGEFGVIGPRTCGNCGIDKTLWWKLVTARDVTDEKVPVSELPLGDLTPSQMRTFQRILGEPASIMADKPAE</sequence>
<protein>
    <submittedName>
        <fullName evidence="1">Uncharacterized protein</fullName>
    </submittedName>
</protein>
<name>A0ABW4CW61_9LACO</name>
<accession>A0ABW4CW61</accession>
<dbReference type="Proteomes" id="UP001597212">
    <property type="component" value="Unassembled WGS sequence"/>
</dbReference>
<keyword evidence="2" id="KW-1185">Reference proteome</keyword>
<gene>
    <name evidence="1" type="ORF">ACFQ5K_09730</name>
</gene>
<dbReference type="RefSeq" id="WP_125756248.1">
    <property type="nucleotide sequence ID" value="NZ_JBHTOK010000073.1"/>
</dbReference>
<proteinExistence type="predicted"/>
<reference evidence="2" key="1">
    <citation type="journal article" date="2019" name="Int. J. Syst. Evol. Microbiol.">
        <title>The Global Catalogue of Microorganisms (GCM) 10K type strain sequencing project: providing services to taxonomists for standard genome sequencing and annotation.</title>
        <authorList>
            <consortium name="The Broad Institute Genomics Platform"/>
            <consortium name="The Broad Institute Genome Sequencing Center for Infectious Disease"/>
            <person name="Wu L."/>
            <person name="Ma J."/>
        </authorList>
    </citation>
    <scope>NUCLEOTIDE SEQUENCE [LARGE SCALE GENOMIC DNA]</scope>
    <source>
        <strain evidence="2">CCM 8912</strain>
    </source>
</reference>
<dbReference type="EMBL" id="JBHTOK010000073">
    <property type="protein sequence ID" value="MFD1441652.1"/>
    <property type="molecule type" value="Genomic_DNA"/>
</dbReference>
<organism evidence="1 2">
    <name type="scientific">Lacticaseibacillus hegangensis</name>
    <dbReference type="NCBI Taxonomy" id="2486010"/>
    <lineage>
        <taxon>Bacteria</taxon>
        <taxon>Bacillati</taxon>
        <taxon>Bacillota</taxon>
        <taxon>Bacilli</taxon>
        <taxon>Lactobacillales</taxon>
        <taxon>Lactobacillaceae</taxon>
        <taxon>Lacticaseibacillus</taxon>
    </lineage>
</organism>
<evidence type="ECO:0000313" key="1">
    <source>
        <dbReference type="EMBL" id="MFD1441652.1"/>
    </source>
</evidence>